<feature type="non-terminal residue" evidence="1">
    <location>
        <position position="1"/>
    </location>
</feature>
<dbReference type="Proteomes" id="UP000286561">
    <property type="component" value="Unassembled WGS sequence"/>
</dbReference>
<dbReference type="EMBL" id="QSEP01000199">
    <property type="protein sequence ID" value="RGZ76113.1"/>
    <property type="molecule type" value="Genomic_DNA"/>
</dbReference>
<sequence length="124" mass="15272">KVIIREVSFSEEFFEFWKAYYRERFQIIVNEEYLSFYKFVFKNSQFKLYKYEVNGKSVAYNVCYYSEIQRVIYDVAFPWTTYADTYRLGIFSIIVNLKRALDENWGYSLCYGKYDYKNSIMKYL</sequence>
<name>A0A413PJ78_9FIRM</name>
<dbReference type="AlphaFoldDB" id="A0A413PJ78"/>
<dbReference type="RefSeq" id="WP_187307190.1">
    <property type="nucleotide sequence ID" value="NZ_QSEP01000199.1"/>
</dbReference>
<evidence type="ECO:0000313" key="2">
    <source>
        <dbReference type="Proteomes" id="UP000286561"/>
    </source>
</evidence>
<gene>
    <name evidence="1" type="ORF">DW972_15305</name>
</gene>
<organism evidence="1 2">
    <name type="scientific">Anaerobutyricum hallii</name>
    <dbReference type="NCBI Taxonomy" id="39488"/>
    <lineage>
        <taxon>Bacteria</taxon>
        <taxon>Bacillati</taxon>
        <taxon>Bacillota</taxon>
        <taxon>Clostridia</taxon>
        <taxon>Lachnospirales</taxon>
        <taxon>Lachnospiraceae</taxon>
        <taxon>Anaerobutyricum</taxon>
    </lineage>
</organism>
<accession>A0A413PJ78</accession>
<evidence type="ECO:0008006" key="3">
    <source>
        <dbReference type="Google" id="ProtNLM"/>
    </source>
</evidence>
<protein>
    <recommendedName>
        <fullName evidence="3">GNAT family N-acetyltransferase</fullName>
    </recommendedName>
</protein>
<proteinExistence type="predicted"/>
<comment type="caution">
    <text evidence="1">The sequence shown here is derived from an EMBL/GenBank/DDBJ whole genome shotgun (WGS) entry which is preliminary data.</text>
</comment>
<evidence type="ECO:0000313" key="1">
    <source>
        <dbReference type="EMBL" id="RGZ76113.1"/>
    </source>
</evidence>
<reference evidence="1 2" key="1">
    <citation type="submission" date="2018-08" db="EMBL/GenBank/DDBJ databases">
        <title>A genome reference for cultivated species of the human gut microbiota.</title>
        <authorList>
            <person name="Zou Y."/>
            <person name="Xue W."/>
            <person name="Luo G."/>
        </authorList>
    </citation>
    <scope>NUCLEOTIDE SEQUENCE [LARGE SCALE GENOMIC DNA]</scope>
    <source>
        <strain evidence="1 2">AM48-23BH</strain>
    </source>
</reference>